<reference evidence="2 3" key="1">
    <citation type="submission" date="2017-02" db="EMBL/GenBank/DDBJ databases">
        <title>Complete genome sequences of Mycobacterium kansasii strains isolated from rhesus macaques.</title>
        <authorList>
            <person name="Panda A."/>
            <person name="Nagaraj S."/>
            <person name="Zhao X."/>
            <person name="Tettelin H."/>
            <person name="Detolla L.J."/>
        </authorList>
    </citation>
    <scope>NUCLEOTIDE SEQUENCE [LARGE SCALE GENOMIC DNA]</scope>
    <source>
        <strain evidence="2 3">11-3813</strain>
    </source>
</reference>
<dbReference type="EMBL" id="MVBM01000001">
    <property type="protein sequence ID" value="OOK82982.1"/>
    <property type="molecule type" value="Genomic_DNA"/>
</dbReference>
<feature type="region of interest" description="Disordered" evidence="1">
    <location>
        <begin position="1"/>
        <end position="36"/>
    </location>
</feature>
<evidence type="ECO:0000313" key="2">
    <source>
        <dbReference type="EMBL" id="OOK82982.1"/>
    </source>
</evidence>
<sequence>MSRVGDRAEAGFSQQRVRLPPCQAAKAPTHRESAAQTQLILPSAATT</sequence>
<protein>
    <submittedName>
        <fullName evidence="2">Uncharacterized protein</fullName>
    </submittedName>
</protein>
<gene>
    <name evidence="2" type="ORF">BZL30_0959</name>
</gene>
<dbReference type="AlphaFoldDB" id="A0A1V3XV61"/>
<evidence type="ECO:0000256" key="1">
    <source>
        <dbReference type="SAM" id="MobiDB-lite"/>
    </source>
</evidence>
<proteinExistence type="predicted"/>
<name>A0A1V3XV61_MYCKA</name>
<accession>A0A1V3XV61</accession>
<evidence type="ECO:0000313" key="3">
    <source>
        <dbReference type="Proteomes" id="UP000189229"/>
    </source>
</evidence>
<organism evidence="2 3">
    <name type="scientific">Mycobacterium kansasii</name>
    <dbReference type="NCBI Taxonomy" id="1768"/>
    <lineage>
        <taxon>Bacteria</taxon>
        <taxon>Bacillati</taxon>
        <taxon>Actinomycetota</taxon>
        <taxon>Actinomycetes</taxon>
        <taxon>Mycobacteriales</taxon>
        <taxon>Mycobacteriaceae</taxon>
        <taxon>Mycobacterium</taxon>
    </lineage>
</organism>
<comment type="caution">
    <text evidence="2">The sequence shown here is derived from an EMBL/GenBank/DDBJ whole genome shotgun (WGS) entry which is preliminary data.</text>
</comment>
<dbReference type="Proteomes" id="UP000189229">
    <property type="component" value="Unassembled WGS sequence"/>
</dbReference>